<dbReference type="EMBL" id="JAFREP010000008">
    <property type="protein sequence ID" value="MBO1319149.1"/>
    <property type="molecule type" value="Genomic_DNA"/>
</dbReference>
<comment type="caution">
    <text evidence="1">The sequence shown here is derived from an EMBL/GenBank/DDBJ whole genome shotgun (WGS) entry which is preliminary data.</text>
</comment>
<protein>
    <submittedName>
        <fullName evidence="1">Uncharacterized protein</fullName>
    </submittedName>
</protein>
<reference evidence="1" key="1">
    <citation type="submission" date="2021-03" db="EMBL/GenBank/DDBJ databases">
        <authorList>
            <person name="Wang G."/>
        </authorList>
    </citation>
    <scope>NUCLEOTIDE SEQUENCE</scope>
    <source>
        <strain evidence="1">KCTC 12899</strain>
    </source>
</reference>
<accession>A0A8J7Q842</accession>
<sequence length="65" mass="7360">MPRYNLNLNRKMDADLVETAASLDVPKAEVFRRALELYKLVVESGAKTISYENTNDGKTMTVIVR</sequence>
<keyword evidence="2" id="KW-1185">Reference proteome</keyword>
<organism evidence="1 2">
    <name type="scientific">Acanthopleuribacter pedis</name>
    <dbReference type="NCBI Taxonomy" id="442870"/>
    <lineage>
        <taxon>Bacteria</taxon>
        <taxon>Pseudomonadati</taxon>
        <taxon>Acidobacteriota</taxon>
        <taxon>Holophagae</taxon>
        <taxon>Acanthopleuribacterales</taxon>
        <taxon>Acanthopleuribacteraceae</taxon>
        <taxon>Acanthopleuribacter</taxon>
    </lineage>
</organism>
<evidence type="ECO:0000313" key="1">
    <source>
        <dbReference type="EMBL" id="MBO1319149.1"/>
    </source>
</evidence>
<gene>
    <name evidence="1" type="ORF">J3U88_11820</name>
</gene>
<dbReference type="RefSeq" id="WP_207858968.1">
    <property type="nucleotide sequence ID" value="NZ_JAFREP010000008.1"/>
</dbReference>
<dbReference type="Proteomes" id="UP000664417">
    <property type="component" value="Unassembled WGS sequence"/>
</dbReference>
<name>A0A8J7Q842_9BACT</name>
<evidence type="ECO:0000313" key="2">
    <source>
        <dbReference type="Proteomes" id="UP000664417"/>
    </source>
</evidence>
<proteinExistence type="predicted"/>
<dbReference type="AlphaFoldDB" id="A0A8J7Q842"/>